<evidence type="ECO:0000313" key="1">
    <source>
        <dbReference type="EMBL" id="KAJ9095584.1"/>
    </source>
</evidence>
<keyword evidence="2" id="KW-1185">Reference proteome</keyword>
<protein>
    <submittedName>
        <fullName evidence="1">Uncharacterized protein</fullName>
    </submittedName>
</protein>
<organism evidence="1 2">
    <name type="scientific">Naganishia friedmannii</name>
    <dbReference type="NCBI Taxonomy" id="89922"/>
    <lineage>
        <taxon>Eukaryota</taxon>
        <taxon>Fungi</taxon>
        <taxon>Dikarya</taxon>
        <taxon>Basidiomycota</taxon>
        <taxon>Agaricomycotina</taxon>
        <taxon>Tremellomycetes</taxon>
        <taxon>Filobasidiales</taxon>
        <taxon>Filobasidiaceae</taxon>
        <taxon>Naganishia</taxon>
    </lineage>
</organism>
<sequence length="262" mass="28823">MYWLLHYIYTGEVDFKDEQDFTDSMDLQIYKINARFARRLESEQTDGHEWEWREADPFQVGQFGSTDGFDDDNATVKSASTMRSSASTSPHQHSKPSVAASVHSGSAKTLRTPSDKQGAVFPTTNAGGSRSSRPSLATGSGTTQPHTSGRKLSSPTAPLHQPYIRPVPIPDPHEHPVGPVPPASAFATYALAHRYQLDDLARLAQDHLLACLTRHGACSLLMASFRFQELHVLVEDYVIANWEAIQESPAFLETIQEVASGS</sequence>
<evidence type="ECO:0000313" key="2">
    <source>
        <dbReference type="Proteomes" id="UP001227268"/>
    </source>
</evidence>
<dbReference type="EMBL" id="JASBWT010000021">
    <property type="protein sequence ID" value="KAJ9095584.1"/>
    <property type="molecule type" value="Genomic_DNA"/>
</dbReference>
<name>A0ACC2V8T7_9TREE</name>
<comment type="caution">
    <text evidence="1">The sequence shown here is derived from an EMBL/GenBank/DDBJ whole genome shotgun (WGS) entry which is preliminary data.</text>
</comment>
<reference evidence="1" key="1">
    <citation type="submission" date="2023-04" db="EMBL/GenBank/DDBJ databases">
        <title>Draft Genome sequencing of Naganishia species isolated from polar environments using Oxford Nanopore Technology.</title>
        <authorList>
            <person name="Leo P."/>
            <person name="Venkateswaran K."/>
        </authorList>
    </citation>
    <scope>NUCLEOTIDE SEQUENCE</scope>
    <source>
        <strain evidence="1">MNA-CCFEE 5423</strain>
    </source>
</reference>
<accession>A0ACC2V8T7</accession>
<dbReference type="Proteomes" id="UP001227268">
    <property type="component" value="Unassembled WGS sequence"/>
</dbReference>
<gene>
    <name evidence="1" type="ORF">QFC21_005455</name>
</gene>
<proteinExistence type="predicted"/>